<reference evidence="1 2" key="1">
    <citation type="submission" date="2020-01" db="EMBL/GenBank/DDBJ databases">
        <authorList>
            <person name="Gupta K D."/>
        </authorList>
    </citation>
    <scope>NUCLEOTIDE SEQUENCE [LARGE SCALE GENOMIC DNA]</scope>
</reference>
<name>A0A8S0X1R3_CYCAE</name>
<accession>A0A8S0X1R3</accession>
<comment type="caution">
    <text evidence="1">The sequence shown here is derived from an EMBL/GenBank/DDBJ whole genome shotgun (WGS) entry which is preliminary data.</text>
</comment>
<proteinExistence type="predicted"/>
<evidence type="ECO:0000313" key="2">
    <source>
        <dbReference type="Proteomes" id="UP000467700"/>
    </source>
</evidence>
<dbReference type="EMBL" id="CACVBS010000101">
    <property type="protein sequence ID" value="CAA7271137.1"/>
    <property type="molecule type" value="Genomic_DNA"/>
</dbReference>
<keyword evidence="2" id="KW-1185">Reference proteome</keyword>
<dbReference type="Proteomes" id="UP000467700">
    <property type="component" value="Unassembled WGS sequence"/>
</dbReference>
<gene>
    <name evidence="1" type="ORF">AAE3_LOCUS13340</name>
</gene>
<sequence length="274" mass="30280">MLYVHSTSNRCTSVADGNFHGSSWLVGSWITTKELIEAVSLQDNNARNNFPGTTACQQLNVERQPLLSSPDFRPSPLSLLNPLLWIFLENPRCPDSRFNTLWSSSVSDSKPATFGKVKTSNDHSATTLKTLKAVGNPSQAETLRDSITEATGVLETLTTAKHIGHDLRRLGQEICGLVIDIATGYKKTPAAQDFQVGIEEIDISQVSRLLCHKYFSYPRWMTFICRQSDRGKAAELRSGVAGIANGVSGKNKFEALITLELWNEENATPMKHLE</sequence>
<evidence type="ECO:0000313" key="1">
    <source>
        <dbReference type="EMBL" id="CAA7271137.1"/>
    </source>
</evidence>
<organism evidence="1 2">
    <name type="scientific">Cyclocybe aegerita</name>
    <name type="common">Black poplar mushroom</name>
    <name type="synonym">Agrocybe aegerita</name>
    <dbReference type="NCBI Taxonomy" id="1973307"/>
    <lineage>
        <taxon>Eukaryota</taxon>
        <taxon>Fungi</taxon>
        <taxon>Dikarya</taxon>
        <taxon>Basidiomycota</taxon>
        <taxon>Agaricomycotina</taxon>
        <taxon>Agaricomycetes</taxon>
        <taxon>Agaricomycetidae</taxon>
        <taxon>Agaricales</taxon>
        <taxon>Agaricineae</taxon>
        <taxon>Bolbitiaceae</taxon>
        <taxon>Cyclocybe</taxon>
    </lineage>
</organism>
<dbReference type="AlphaFoldDB" id="A0A8S0X1R3"/>
<protein>
    <submittedName>
        <fullName evidence="1">Uncharacterized protein</fullName>
    </submittedName>
</protein>